<name>A0A3P7E4I5_WUCBA</name>
<evidence type="ECO:0000313" key="2">
    <source>
        <dbReference type="Proteomes" id="UP000270924"/>
    </source>
</evidence>
<protein>
    <submittedName>
        <fullName evidence="1">Uncharacterized protein</fullName>
    </submittedName>
</protein>
<organism evidence="1 2">
    <name type="scientific">Wuchereria bancrofti</name>
    <dbReference type="NCBI Taxonomy" id="6293"/>
    <lineage>
        <taxon>Eukaryota</taxon>
        <taxon>Metazoa</taxon>
        <taxon>Ecdysozoa</taxon>
        <taxon>Nematoda</taxon>
        <taxon>Chromadorea</taxon>
        <taxon>Rhabditida</taxon>
        <taxon>Spirurina</taxon>
        <taxon>Spiruromorpha</taxon>
        <taxon>Filarioidea</taxon>
        <taxon>Onchocercidae</taxon>
        <taxon>Wuchereria</taxon>
    </lineage>
</organism>
<proteinExistence type="predicted"/>
<dbReference type="EMBL" id="UYWW01001673">
    <property type="protein sequence ID" value="VDM10839.1"/>
    <property type="molecule type" value="Genomic_DNA"/>
</dbReference>
<dbReference type="AlphaFoldDB" id="A0A3P7E4I5"/>
<dbReference type="Proteomes" id="UP000270924">
    <property type="component" value="Unassembled WGS sequence"/>
</dbReference>
<accession>A0A3P7E4I5</accession>
<sequence length="66" mass="7686">MLAEIVKIRRSMEKVLRFYGAKFAQFIVLDKSLRPSCHHTQRAALKCNSATRRHVTKRVVRQSCLT</sequence>
<gene>
    <name evidence="1" type="ORF">WBA_LOCUS4225</name>
</gene>
<reference evidence="1 2" key="1">
    <citation type="submission" date="2018-11" db="EMBL/GenBank/DDBJ databases">
        <authorList>
            <consortium name="Pathogen Informatics"/>
        </authorList>
    </citation>
    <scope>NUCLEOTIDE SEQUENCE [LARGE SCALE GENOMIC DNA]</scope>
</reference>
<dbReference type="InParanoid" id="A0A3P7E4I5"/>
<keyword evidence="2" id="KW-1185">Reference proteome</keyword>
<evidence type="ECO:0000313" key="1">
    <source>
        <dbReference type="EMBL" id="VDM10839.1"/>
    </source>
</evidence>